<dbReference type="InterPro" id="IPR032787">
    <property type="entry name" value="Prok-E2_D"/>
</dbReference>
<dbReference type="EMBL" id="BSKO01000002">
    <property type="protein sequence ID" value="GLO68296.1"/>
    <property type="molecule type" value="Genomic_DNA"/>
</dbReference>
<keyword evidence="2" id="KW-1185">Reference proteome</keyword>
<evidence type="ECO:0000313" key="2">
    <source>
        <dbReference type="Proteomes" id="UP001275436"/>
    </source>
</evidence>
<dbReference type="Pfam" id="PF14460">
    <property type="entry name" value="Prok-E2_D"/>
    <property type="match status" value="1"/>
</dbReference>
<evidence type="ECO:0008006" key="3">
    <source>
        <dbReference type="Google" id="ProtNLM"/>
    </source>
</evidence>
<dbReference type="Proteomes" id="UP001275436">
    <property type="component" value="Unassembled WGS sequence"/>
</dbReference>
<comment type="caution">
    <text evidence="1">The sequence shown here is derived from an EMBL/GenBank/DDBJ whole genome shotgun (WGS) entry which is preliminary data.</text>
</comment>
<proteinExistence type="predicted"/>
<sequence length="222" mass="25753">MEFQITLTDKLRNFTDYVDIKQTQANGVVLGEYKMALNDVINALSNASIEGRSHETPFLPKNCIKFITSDSGDDEVFIELPKRQWSISYMDKQMVIGFPRLILNYRVHQGEIRGLKIVAIKESDSINEETDIYYFPYSNVHHDSGDVCMGTNTFPKIDRLNQLEKMHFLFFSAPFGSDYGAMTLKGKTLEELFKEFHEKPFHDELLFPTKKSFNEYFFLGNK</sequence>
<gene>
    <name evidence="1" type="ORF">MACH08_40800</name>
</gene>
<dbReference type="RefSeq" id="WP_317958542.1">
    <property type="nucleotide sequence ID" value="NZ_BSKO01000002.1"/>
</dbReference>
<organism evidence="1 2">
    <name type="scientific">Oceanobacillus kimchii</name>
    <dbReference type="NCBI Taxonomy" id="746691"/>
    <lineage>
        <taxon>Bacteria</taxon>
        <taxon>Bacillati</taxon>
        <taxon>Bacillota</taxon>
        <taxon>Bacilli</taxon>
        <taxon>Bacillales</taxon>
        <taxon>Bacillaceae</taxon>
        <taxon>Oceanobacillus</taxon>
    </lineage>
</organism>
<protein>
    <recommendedName>
        <fullName evidence="3">PRTRC system protein B</fullName>
    </recommendedName>
</protein>
<name>A0ABQ5TPH6_9BACI</name>
<accession>A0ABQ5TPH6</accession>
<evidence type="ECO:0000313" key="1">
    <source>
        <dbReference type="EMBL" id="GLO68296.1"/>
    </source>
</evidence>
<reference evidence="1 2" key="1">
    <citation type="submission" date="2023-02" db="EMBL/GenBank/DDBJ databases">
        <title>Oceanobacillus kimchii IFOP_LL358 isolated form Alexandrium catenella lab strain.</title>
        <authorList>
            <person name="Gajardo G."/>
            <person name="Ueki S."/>
            <person name="Maruyama F."/>
        </authorList>
    </citation>
    <scope>NUCLEOTIDE SEQUENCE [LARGE SCALE GENOMIC DNA]</scope>
    <source>
        <strain evidence="1 2">IFOP_LL358</strain>
    </source>
</reference>